<feature type="transmembrane region" description="Helical" evidence="1">
    <location>
        <begin position="72"/>
        <end position="94"/>
    </location>
</feature>
<dbReference type="AlphaFoldDB" id="A0A4R1EX00"/>
<sequence>MTAVQQDILHEEDEFDYTQKIEIRKLDNGAPMRWLSKGISDFKVSPMLSLMYGVLYAAIGLILMYFTYHNPIYTFGMVTIFYLAGPVIAVGLYCMSRHIEAGVKPTFNEGCRAMCYNPVGVIGFSIVIGMLIVFWSVITAALFAVYFGSMTISGNVIETMMANKQIVPFTFLLTIIGLFFAVVCFSLSAISIPLMTHRKADVVTAMVTSVRAVKKNPVVMLTWAFAIVALIGLGFAFAFVGVALTLPIVGHASWHAYRELVVDDRVMTAEDCDLPIFPFMRGKLK</sequence>
<gene>
    <name evidence="2" type="ORF">EV695_2441</name>
</gene>
<evidence type="ECO:0000256" key="1">
    <source>
        <dbReference type="SAM" id="Phobius"/>
    </source>
</evidence>
<feature type="transmembrane region" description="Helical" evidence="1">
    <location>
        <begin position="221"/>
        <end position="249"/>
    </location>
</feature>
<dbReference type="Pfam" id="PF09955">
    <property type="entry name" value="DUF2189"/>
    <property type="match status" value="1"/>
</dbReference>
<dbReference type="InterPro" id="IPR018692">
    <property type="entry name" value="DUF2189"/>
</dbReference>
<keyword evidence="1" id="KW-0472">Membrane</keyword>
<dbReference type="EMBL" id="SMFQ01000004">
    <property type="protein sequence ID" value="TCJ84484.1"/>
    <property type="molecule type" value="Genomic_DNA"/>
</dbReference>
<protein>
    <submittedName>
        <fullName evidence="2">Putative membrane protein</fullName>
    </submittedName>
</protein>
<dbReference type="RefSeq" id="WP_131906239.1">
    <property type="nucleotide sequence ID" value="NZ_BAAAFU010000006.1"/>
</dbReference>
<feature type="transmembrane region" description="Helical" evidence="1">
    <location>
        <begin position="166"/>
        <end position="190"/>
    </location>
</feature>
<dbReference type="Proteomes" id="UP000294887">
    <property type="component" value="Unassembled WGS sequence"/>
</dbReference>
<proteinExistence type="predicted"/>
<feature type="transmembrane region" description="Helical" evidence="1">
    <location>
        <begin position="115"/>
        <end position="146"/>
    </location>
</feature>
<keyword evidence="1" id="KW-0812">Transmembrane</keyword>
<name>A0A4R1EX00_9GAMM</name>
<feature type="transmembrane region" description="Helical" evidence="1">
    <location>
        <begin position="47"/>
        <end position="66"/>
    </location>
</feature>
<organism evidence="2 3">
    <name type="scientific">Cocleimonas flava</name>
    <dbReference type="NCBI Taxonomy" id="634765"/>
    <lineage>
        <taxon>Bacteria</taxon>
        <taxon>Pseudomonadati</taxon>
        <taxon>Pseudomonadota</taxon>
        <taxon>Gammaproteobacteria</taxon>
        <taxon>Thiotrichales</taxon>
        <taxon>Thiotrichaceae</taxon>
        <taxon>Cocleimonas</taxon>
    </lineage>
</organism>
<reference evidence="2 3" key="1">
    <citation type="submission" date="2019-03" db="EMBL/GenBank/DDBJ databases">
        <title>Genomic Encyclopedia of Type Strains, Phase IV (KMG-IV): sequencing the most valuable type-strain genomes for metagenomic binning, comparative biology and taxonomic classification.</title>
        <authorList>
            <person name="Goeker M."/>
        </authorList>
    </citation>
    <scope>NUCLEOTIDE SEQUENCE [LARGE SCALE GENOMIC DNA]</scope>
    <source>
        <strain evidence="2 3">DSM 24830</strain>
    </source>
</reference>
<evidence type="ECO:0000313" key="3">
    <source>
        <dbReference type="Proteomes" id="UP000294887"/>
    </source>
</evidence>
<keyword evidence="1" id="KW-1133">Transmembrane helix</keyword>
<dbReference type="OrthoDB" id="5621705at2"/>
<comment type="caution">
    <text evidence="2">The sequence shown here is derived from an EMBL/GenBank/DDBJ whole genome shotgun (WGS) entry which is preliminary data.</text>
</comment>
<keyword evidence="3" id="KW-1185">Reference proteome</keyword>
<evidence type="ECO:0000313" key="2">
    <source>
        <dbReference type="EMBL" id="TCJ84484.1"/>
    </source>
</evidence>
<accession>A0A4R1EX00</accession>